<sequence length="549" mass="63818">MLKHNLLHGDAVDEGVTGLASCYNAKGQYVPMHFVIRLRRDIHLKLEGAVDDIGVGSAVDFDTLQAFSTYFHETIHWWQHIGSTSGFTLTLSHPTQTHMNSQLLSEFSKTTGLVKSIISYNKANATEFIPTSREFIIINELLNNFYDIEFFKLIAFNSKYAQQIQRNSFFESWGHCNIVTLINLWAVISSPFDDHYRLKFTPDINSWKQDYEDLHQRRVQNFYHGSPLYVTKIGVLELYEGQARFCQMQYLYLASGNNIGWDEFEKMGMLEGEYYLAFSDFLKALDIPRPPNVASPVVGLFLLMVDVAINPSQGFPFDINNMERIVESVNPGYRFYRLCQAVNEIHPELKHGINEYSCDEYIRISGILANAIGCRSPHEISAEICTWETQDKNIETLMKEEEQFSFAPANMPIRLMTSKFIKFQKEKVSRPEFFCWPGIFMAGENASVENMSVFARNQSLFCDGVDGDIYPRSQEGKSEEVVKDTFSQFYTWMAFYQFSRQWITEDGPFDYDFLWLTSKFSNEEIKDWVDRHFTRWWGFSPDDFVNKKF</sequence>
<name>A0ABM5ZJR2_9PSED</name>
<dbReference type="RefSeq" id="WP_064380969.1">
    <property type="nucleotide sequence ID" value="NZ_CP014205.2"/>
</dbReference>
<dbReference type="Proteomes" id="UP000075187">
    <property type="component" value="Chromosome"/>
</dbReference>
<reference evidence="1" key="1">
    <citation type="submission" date="2017-12" db="EMBL/GenBank/DDBJ databases">
        <title>Pseudomonas sp. MS586 complete sequence.</title>
        <authorList>
            <person name="Lu S."/>
            <person name="Deng P."/>
        </authorList>
    </citation>
    <scope>NUCLEOTIDE SEQUENCE</scope>
    <source>
        <strain evidence="1">MS586</strain>
    </source>
</reference>
<evidence type="ECO:0000313" key="2">
    <source>
        <dbReference type="Proteomes" id="UP000075187"/>
    </source>
</evidence>
<gene>
    <name evidence="1" type="ORF">AWU82_11525</name>
</gene>
<dbReference type="EMBL" id="CP014205">
    <property type="protein sequence ID" value="AMQ83914.1"/>
    <property type="molecule type" value="Genomic_DNA"/>
</dbReference>
<evidence type="ECO:0000313" key="1">
    <source>
        <dbReference type="EMBL" id="AMQ83914.1"/>
    </source>
</evidence>
<proteinExistence type="predicted"/>
<keyword evidence="2" id="KW-1185">Reference proteome</keyword>
<protein>
    <submittedName>
        <fullName evidence="1">Uncharacterized protein</fullName>
    </submittedName>
</protein>
<organism evidence="1 2">
    <name type="scientific">Pseudomonas glycinae</name>
    <dbReference type="NCBI Taxonomy" id="1785145"/>
    <lineage>
        <taxon>Bacteria</taxon>
        <taxon>Pseudomonadati</taxon>
        <taxon>Pseudomonadota</taxon>
        <taxon>Gammaproteobacteria</taxon>
        <taxon>Pseudomonadales</taxon>
        <taxon>Pseudomonadaceae</taxon>
        <taxon>Pseudomonas</taxon>
    </lineage>
</organism>
<accession>A0ABM5ZJR2</accession>